<evidence type="ECO:0000313" key="2">
    <source>
        <dbReference type="Proteomes" id="UP001054945"/>
    </source>
</evidence>
<dbReference type="Proteomes" id="UP001054945">
    <property type="component" value="Unassembled WGS sequence"/>
</dbReference>
<evidence type="ECO:0000313" key="1">
    <source>
        <dbReference type="EMBL" id="GIY97559.1"/>
    </source>
</evidence>
<name>A0AAV4XUG2_CAEEX</name>
<accession>A0AAV4XUG2</accession>
<sequence length="173" mass="18995">MLDWCFDIPHAQSLKAISSSRPVQPPIGQTSALCSFKVKHITSQNMYNQIKLMVEALCIQRLTTLSHTKKLPMAETHTIGDFYSAVVFRQRTVGSSGSKLFLMPIDAGIKVLVAHGLKPSPTPPYTLSGMQKHPVAGGVEMIYDAIKSGISIIFLETRGVTEAATFYGSRAWR</sequence>
<dbReference type="EMBL" id="BPLR01018177">
    <property type="protein sequence ID" value="GIY97559.1"/>
    <property type="molecule type" value="Genomic_DNA"/>
</dbReference>
<protein>
    <submittedName>
        <fullName evidence="1">Uncharacterized protein</fullName>
    </submittedName>
</protein>
<comment type="caution">
    <text evidence="1">The sequence shown here is derived from an EMBL/GenBank/DDBJ whole genome shotgun (WGS) entry which is preliminary data.</text>
</comment>
<dbReference type="AlphaFoldDB" id="A0AAV4XUG2"/>
<reference evidence="1 2" key="1">
    <citation type="submission" date="2021-06" db="EMBL/GenBank/DDBJ databases">
        <title>Caerostris extrusa draft genome.</title>
        <authorList>
            <person name="Kono N."/>
            <person name="Arakawa K."/>
        </authorList>
    </citation>
    <scope>NUCLEOTIDE SEQUENCE [LARGE SCALE GENOMIC DNA]</scope>
</reference>
<organism evidence="1 2">
    <name type="scientific">Caerostris extrusa</name>
    <name type="common">Bark spider</name>
    <name type="synonym">Caerostris bankana</name>
    <dbReference type="NCBI Taxonomy" id="172846"/>
    <lineage>
        <taxon>Eukaryota</taxon>
        <taxon>Metazoa</taxon>
        <taxon>Ecdysozoa</taxon>
        <taxon>Arthropoda</taxon>
        <taxon>Chelicerata</taxon>
        <taxon>Arachnida</taxon>
        <taxon>Araneae</taxon>
        <taxon>Araneomorphae</taxon>
        <taxon>Entelegynae</taxon>
        <taxon>Araneoidea</taxon>
        <taxon>Araneidae</taxon>
        <taxon>Caerostris</taxon>
    </lineage>
</organism>
<keyword evidence="2" id="KW-1185">Reference proteome</keyword>
<gene>
    <name evidence="1" type="ORF">CEXT_448191</name>
</gene>
<proteinExistence type="predicted"/>